<dbReference type="AlphaFoldDB" id="A0A6J6BPN4"/>
<proteinExistence type="predicted"/>
<accession>A0A6J6BPN4</accession>
<evidence type="ECO:0000313" key="1">
    <source>
        <dbReference type="EMBL" id="CAB4540665.1"/>
    </source>
</evidence>
<dbReference type="EMBL" id="CAEZSP010000014">
    <property type="protein sequence ID" value="CAB4540665.1"/>
    <property type="molecule type" value="Genomic_DNA"/>
</dbReference>
<reference evidence="1" key="1">
    <citation type="submission" date="2020-05" db="EMBL/GenBank/DDBJ databases">
        <authorList>
            <person name="Chiriac C."/>
            <person name="Salcher M."/>
            <person name="Ghai R."/>
            <person name="Kavagutti S V."/>
        </authorList>
    </citation>
    <scope>NUCLEOTIDE SEQUENCE</scope>
</reference>
<protein>
    <submittedName>
        <fullName evidence="1">Unannotated protein</fullName>
    </submittedName>
</protein>
<evidence type="ECO:0000313" key="2">
    <source>
        <dbReference type="EMBL" id="CAB4620521.1"/>
    </source>
</evidence>
<name>A0A6J6BPN4_9ZZZZ</name>
<gene>
    <name evidence="1" type="ORF">UFOPK1440_00439</name>
    <name evidence="2" type="ORF">UFOPK1946_00434</name>
</gene>
<organism evidence="1">
    <name type="scientific">freshwater metagenome</name>
    <dbReference type="NCBI Taxonomy" id="449393"/>
    <lineage>
        <taxon>unclassified sequences</taxon>
        <taxon>metagenomes</taxon>
        <taxon>ecological metagenomes</taxon>
    </lineage>
</organism>
<dbReference type="EMBL" id="CAEZVG010000014">
    <property type="protein sequence ID" value="CAB4620521.1"/>
    <property type="molecule type" value="Genomic_DNA"/>
</dbReference>
<sequence length="434" mass="45094">MNIKKNQLRFRVTALVIVALSFALLPAAQSSEVDPFPGVALGAEIGSRQLVSSSTGNPLDGSPIITCPTGAGLAAVAGGGGNYVVCTKTWRPAAEIEADAAFSQAQRDGQAAAEVLSREWNEAHPGQQKCFQWGPVVHANGVSTASGGVCANPVPVPAGYVADSATVTSDTPTVVSESSTPIVTPTPAPARITSGLGGYAVVHPDGHVCGVIVATSTDPFGNGGYMPQEYMGCPSGSRIVFQTTPSESGNVAGWHGPNVIYNGNEFVINNGSSSTSINNGVAIESNGRSWDTGTGRVITAGTPDTRTVLSDTTTVIIDTPTSIIETVTAIALAIPVSYMAGDDIDSLPEIEAEEEISNTVEAKVISGKTRIAVATEWVNTKLSVTATKKGSKKKFTYRFTTNSEGEHIFKAGQNLKGFTLVLYKGSVELDRDFI</sequence>